<dbReference type="Pfam" id="PF07719">
    <property type="entry name" value="TPR_2"/>
    <property type="match status" value="1"/>
</dbReference>
<evidence type="ECO:0000256" key="2">
    <source>
        <dbReference type="ARBA" id="ARBA00022803"/>
    </source>
</evidence>
<feature type="signal peptide" evidence="4">
    <location>
        <begin position="1"/>
        <end position="23"/>
    </location>
</feature>
<feature type="chain" id="PRO_5045083455" description="Tetratricopeptide repeat protein" evidence="4">
    <location>
        <begin position="24"/>
        <end position="321"/>
    </location>
</feature>
<dbReference type="InterPro" id="IPR011990">
    <property type="entry name" value="TPR-like_helical_dom_sf"/>
</dbReference>
<dbReference type="RefSeq" id="WP_345303148.1">
    <property type="nucleotide sequence ID" value="NZ_BAABJE010000010.1"/>
</dbReference>
<feature type="repeat" description="TPR" evidence="3">
    <location>
        <begin position="278"/>
        <end position="311"/>
    </location>
</feature>
<sequence length="321" mass="34619">MLRPFAPCLLCAALLLSAVPASAASLAEVQSLLEARAPTALAAAEALVKAEPKNGSAWVALTRARVYARRSEKAVEAGERATALSPNDAQAFLWLGNALGNRIGEVGMLSKMTMAPDLRDAFERAVKLDPTLIDARNALIEFYLQAPGAIGGGIDKARAQATAIAKYDRVRGLLAQARIAQHEKKPAQVVKAYEDAYALKPNDPQVRAALLVAYQETKRWPDAYAGIKRWIAEDPKSNNAQYQLGRLAAVSGQYLAEGEAALRKYLAMPRGKDDPEPKNARYRLGQVLAHAGRKEEAKAELQAALKLDPKFKDAKDALAAL</sequence>
<evidence type="ECO:0000256" key="3">
    <source>
        <dbReference type="PROSITE-ProRule" id="PRU00339"/>
    </source>
</evidence>
<dbReference type="PANTHER" id="PTHR12558:SF13">
    <property type="entry name" value="CELL DIVISION CYCLE PROTEIN 27 HOMOLOG"/>
    <property type="match status" value="1"/>
</dbReference>
<keyword evidence="1" id="KW-0677">Repeat</keyword>
<dbReference type="EMBL" id="BAABJE010000010">
    <property type="protein sequence ID" value="GAA4794153.1"/>
    <property type="molecule type" value="Genomic_DNA"/>
</dbReference>
<evidence type="ECO:0008006" key="7">
    <source>
        <dbReference type="Google" id="ProtNLM"/>
    </source>
</evidence>
<comment type="caution">
    <text evidence="5">The sequence shown here is derived from an EMBL/GenBank/DDBJ whole genome shotgun (WGS) entry which is preliminary data.</text>
</comment>
<protein>
    <recommendedName>
        <fullName evidence="7">Tetratricopeptide repeat protein</fullName>
    </recommendedName>
</protein>
<keyword evidence="2 3" id="KW-0802">TPR repeat</keyword>
<reference evidence="6" key="1">
    <citation type="journal article" date="2019" name="Int. J. Syst. Evol. Microbiol.">
        <title>The Global Catalogue of Microorganisms (GCM) 10K type strain sequencing project: providing services to taxonomists for standard genome sequencing and annotation.</title>
        <authorList>
            <consortium name="The Broad Institute Genomics Platform"/>
            <consortium name="The Broad Institute Genome Sequencing Center for Infectious Disease"/>
            <person name="Wu L."/>
            <person name="Ma J."/>
        </authorList>
    </citation>
    <scope>NUCLEOTIDE SEQUENCE [LARGE SCALE GENOMIC DNA]</scope>
    <source>
        <strain evidence="6">JCM 18204</strain>
    </source>
</reference>
<accession>A0ABP9BE02</accession>
<evidence type="ECO:0000256" key="1">
    <source>
        <dbReference type="ARBA" id="ARBA00022737"/>
    </source>
</evidence>
<keyword evidence="4" id="KW-0732">Signal</keyword>
<gene>
    <name evidence="5" type="ORF">GCM10023307_19630</name>
</gene>
<evidence type="ECO:0000313" key="5">
    <source>
        <dbReference type="EMBL" id="GAA4794153.1"/>
    </source>
</evidence>
<proteinExistence type="predicted"/>
<dbReference type="PROSITE" id="PS50005">
    <property type="entry name" value="TPR"/>
    <property type="match status" value="1"/>
</dbReference>
<evidence type="ECO:0000256" key="4">
    <source>
        <dbReference type="SAM" id="SignalP"/>
    </source>
</evidence>
<organism evidence="5 6">
    <name type="scientific">Lysobacter hankyongensis</name>
    <dbReference type="NCBI Taxonomy" id="1176535"/>
    <lineage>
        <taxon>Bacteria</taxon>
        <taxon>Pseudomonadati</taxon>
        <taxon>Pseudomonadota</taxon>
        <taxon>Gammaproteobacteria</taxon>
        <taxon>Lysobacterales</taxon>
        <taxon>Lysobacteraceae</taxon>
        <taxon>Lysobacter</taxon>
    </lineage>
</organism>
<evidence type="ECO:0000313" key="6">
    <source>
        <dbReference type="Proteomes" id="UP001499959"/>
    </source>
</evidence>
<dbReference type="Gene3D" id="1.25.40.10">
    <property type="entry name" value="Tetratricopeptide repeat domain"/>
    <property type="match status" value="3"/>
</dbReference>
<dbReference type="Pfam" id="PF14559">
    <property type="entry name" value="TPR_19"/>
    <property type="match status" value="1"/>
</dbReference>
<dbReference type="Proteomes" id="UP001499959">
    <property type="component" value="Unassembled WGS sequence"/>
</dbReference>
<dbReference type="InterPro" id="IPR019734">
    <property type="entry name" value="TPR_rpt"/>
</dbReference>
<dbReference type="SUPFAM" id="SSF48452">
    <property type="entry name" value="TPR-like"/>
    <property type="match status" value="1"/>
</dbReference>
<name>A0ABP9BE02_9GAMM</name>
<keyword evidence="6" id="KW-1185">Reference proteome</keyword>
<dbReference type="InterPro" id="IPR013105">
    <property type="entry name" value="TPR_2"/>
</dbReference>
<dbReference type="PANTHER" id="PTHR12558">
    <property type="entry name" value="CELL DIVISION CYCLE 16,23,27"/>
    <property type="match status" value="1"/>
</dbReference>
<dbReference type="SMART" id="SM00028">
    <property type="entry name" value="TPR"/>
    <property type="match status" value="3"/>
</dbReference>